<dbReference type="InterPro" id="IPR018713">
    <property type="entry name" value="MPAB/Lcp_cat_dom"/>
</dbReference>
<dbReference type="OrthoDB" id="6072815at2"/>
<evidence type="ECO:0000313" key="2">
    <source>
        <dbReference type="EMBL" id="RIV23824.1"/>
    </source>
</evidence>
<reference evidence="2 3" key="1">
    <citation type="submission" date="2018-08" db="EMBL/GenBank/DDBJ databases">
        <title>Fibrisoma montanum sp. nov., isolated from Danxia mountain soil.</title>
        <authorList>
            <person name="Huang Y."/>
        </authorList>
    </citation>
    <scope>NUCLEOTIDE SEQUENCE [LARGE SCALE GENOMIC DNA]</scope>
    <source>
        <strain evidence="2 3">HYT19</strain>
    </source>
</reference>
<dbReference type="PANTHER" id="PTHR37539:SF1">
    <property type="entry name" value="ER-BOUND OXYGENASE MPAB_MPAB'_RUBBER OXYGENASE CATALYTIC DOMAIN-CONTAINING PROTEIN"/>
    <property type="match status" value="1"/>
</dbReference>
<dbReference type="RefSeq" id="WP_119668041.1">
    <property type="nucleotide sequence ID" value="NZ_QXED01000003.1"/>
</dbReference>
<dbReference type="PANTHER" id="PTHR37539">
    <property type="entry name" value="SECRETED PROTEIN-RELATED"/>
    <property type="match status" value="1"/>
</dbReference>
<protein>
    <submittedName>
        <fullName evidence="2">DUF2236 domain-containing protein</fullName>
    </submittedName>
</protein>
<keyword evidence="3" id="KW-1185">Reference proteome</keyword>
<comment type="caution">
    <text evidence="2">The sequence shown here is derived from an EMBL/GenBank/DDBJ whole genome shotgun (WGS) entry which is preliminary data.</text>
</comment>
<dbReference type="InterPro" id="IPR037473">
    <property type="entry name" value="Lcp-like"/>
</dbReference>
<accession>A0A418MBT5</accession>
<dbReference type="GO" id="GO:0016491">
    <property type="term" value="F:oxidoreductase activity"/>
    <property type="evidence" value="ECO:0007669"/>
    <property type="project" value="InterPro"/>
</dbReference>
<dbReference type="AlphaFoldDB" id="A0A418MBT5"/>
<gene>
    <name evidence="2" type="ORF">DYU11_12725</name>
</gene>
<dbReference type="EMBL" id="QXED01000003">
    <property type="protein sequence ID" value="RIV23824.1"/>
    <property type="molecule type" value="Genomic_DNA"/>
</dbReference>
<name>A0A418MBT5_9BACT</name>
<feature type="domain" description="ER-bound oxygenase mpaB/mpaB'/Rubber oxygenase catalytic" evidence="1">
    <location>
        <begin position="148"/>
        <end position="368"/>
    </location>
</feature>
<evidence type="ECO:0000259" key="1">
    <source>
        <dbReference type="Pfam" id="PF09995"/>
    </source>
</evidence>
<evidence type="ECO:0000313" key="3">
    <source>
        <dbReference type="Proteomes" id="UP000283523"/>
    </source>
</evidence>
<organism evidence="2 3">
    <name type="scientific">Fibrisoma montanum</name>
    <dbReference type="NCBI Taxonomy" id="2305895"/>
    <lineage>
        <taxon>Bacteria</taxon>
        <taxon>Pseudomonadati</taxon>
        <taxon>Bacteroidota</taxon>
        <taxon>Cytophagia</taxon>
        <taxon>Cytophagales</taxon>
        <taxon>Spirosomataceae</taxon>
        <taxon>Fibrisoma</taxon>
    </lineage>
</organism>
<sequence length="407" mass="45722">MSASPSDDTRSIVLPDSVRRRIEAIQQRPLHDWSLAFLDAKRQCTDPLADDVISTVLGRGQGGYVNQLFRDLVRNDDPVPGNMPAEISDYFRQTTQLPEWFDPDLIALSQQVYKLHGHLMGLVLSCKSLPESYACAKGAMVLYQTGRLNEHHGAREAFTRRIVETAQFVVNVMSPDSFEPEGLAIRTVQKVRLIHATIRYYLRTNGWQTSLYDEPINQEDMAGTLMAFSVLVLDGLKKMRINLAPEEEEAFLHAWRVVGYLMGVDDDLLPANCTDGRRLGKAILDHQIEPSDHGRELTGALIKFKQEISLEGWVGKVPEWIHFMVGPDIAATIGVEADPEKLQDLQELMNTFDKVDSLVKSSPIVEDVAAMLARVALKMMIGFMGRNVDVNFYLPESLKKDWGVDPT</sequence>
<dbReference type="Proteomes" id="UP000283523">
    <property type="component" value="Unassembled WGS sequence"/>
</dbReference>
<proteinExistence type="predicted"/>
<dbReference type="Pfam" id="PF09995">
    <property type="entry name" value="MPAB_Lcp_cat"/>
    <property type="match status" value="1"/>
</dbReference>